<accession>A0ABX6P2Y1</accession>
<reference evidence="2 3" key="1">
    <citation type="submission" date="2020-05" db="EMBL/GenBank/DDBJ databases">
        <title>Ramlibacter rhizophilus sp. nov., isolated from rhizosphere soil of national flower Mugunghwa from South Korea.</title>
        <authorList>
            <person name="Zheng-Fei Y."/>
            <person name="Huan T."/>
        </authorList>
    </citation>
    <scope>NUCLEOTIDE SEQUENCE [LARGE SCALE GENOMIC DNA]</scope>
    <source>
        <strain evidence="2 3">H242</strain>
    </source>
</reference>
<protein>
    <recommendedName>
        <fullName evidence="1">IclR-ED domain-containing protein</fullName>
    </recommendedName>
</protein>
<evidence type="ECO:0000259" key="1">
    <source>
        <dbReference type="PROSITE" id="PS51078"/>
    </source>
</evidence>
<keyword evidence="3" id="KW-1185">Reference proteome</keyword>
<dbReference type="InterPro" id="IPR014757">
    <property type="entry name" value="Tscrpt_reg_IclR_C"/>
</dbReference>
<organism evidence="2 3">
    <name type="scientific">Ramlibacter terrae</name>
    <dbReference type="NCBI Taxonomy" id="2732511"/>
    <lineage>
        <taxon>Bacteria</taxon>
        <taxon>Pseudomonadati</taxon>
        <taxon>Pseudomonadota</taxon>
        <taxon>Betaproteobacteria</taxon>
        <taxon>Burkholderiales</taxon>
        <taxon>Comamonadaceae</taxon>
        <taxon>Ramlibacter</taxon>
    </lineage>
</organism>
<proteinExistence type="predicted"/>
<dbReference type="InterPro" id="IPR029016">
    <property type="entry name" value="GAF-like_dom_sf"/>
</dbReference>
<reference evidence="2 3" key="2">
    <citation type="submission" date="2020-05" db="EMBL/GenBank/DDBJ databases">
        <authorList>
            <person name="Khan S.A."/>
            <person name="Jeon C.O."/>
            <person name="Chun B.H."/>
        </authorList>
    </citation>
    <scope>NUCLEOTIDE SEQUENCE [LARGE SCALE GENOMIC DNA]</scope>
    <source>
        <strain evidence="2 3">H242</strain>
    </source>
</reference>
<feature type="domain" description="IclR-ED" evidence="1">
    <location>
        <begin position="1"/>
        <end position="57"/>
    </location>
</feature>
<gene>
    <name evidence="2" type="ORF">HK414_06475</name>
</gene>
<evidence type="ECO:0000313" key="3">
    <source>
        <dbReference type="Proteomes" id="UP000500826"/>
    </source>
</evidence>
<name>A0ABX6P2Y1_9BURK</name>
<dbReference type="Gene3D" id="3.30.450.40">
    <property type="match status" value="1"/>
</dbReference>
<evidence type="ECO:0000313" key="2">
    <source>
        <dbReference type="EMBL" id="QJW83780.1"/>
    </source>
</evidence>
<dbReference type="PROSITE" id="PS51078">
    <property type="entry name" value="ICLR_ED"/>
    <property type="match status" value="1"/>
</dbReference>
<dbReference type="EMBL" id="CP053418">
    <property type="protein sequence ID" value="QJW83780.1"/>
    <property type="molecule type" value="Genomic_DNA"/>
</dbReference>
<dbReference type="SUPFAM" id="SSF55781">
    <property type="entry name" value="GAF domain-like"/>
    <property type="match status" value="1"/>
</dbReference>
<sequence length="59" mass="6049">MNPGIHALSAPILDHMGTIVGAVSLLGPPDTFDSSLTGPNATLLAQRASDVSRRPGWAP</sequence>
<dbReference type="Proteomes" id="UP000500826">
    <property type="component" value="Chromosome"/>
</dbReference>